<keyword evidence="1" id="KW-0285">Flavoprotein</keyword>
<reference evidence="3 4" key="1">
    <citation type="submission" date="2024-01" db="EMBL/GenBank/DDBJ databases">
        <title>Genome insights into Plantactinospora veratri sp. nov.</title>
        <authorList>
            <person name="Wang L."/>
        </authorList>
    </citation>
    <scope>NUCLEOTIDE SEQUENCE [LARGE SCALE GENOMIC DNA]</scope>
    <source>
        <strain evidence="3 4">NEAU-FHS4</strain>
    </source>
</reference>
<evidence type="ECO:0000313" key="3">
    <source>
        <dbReference type="EMBL" id="MEE6310808.1"/>
    </source>
</evidence>
<evidence type="ECO:0000256" key="1">
    <source>
        <dbReference type="ARBA" id="ARBA00022630"/>
    </source>
</evidence>
<accession>A0ABU7SLH2</accession>
<proteinExistence type="predicted"/>
<organism evidence="3 4">
    <name type="scientific">Plantactinospora veratri</name>
    <dbReference type="NCBI Taxonomy" id="1436122"/>
    <lineage>
        <taxon>Bacteria</taxon>
        <taxon>Bacillati</taxon>
        <taxon>Actinomycetota</taxon>
        <taxon>Actinomycetes</taxon>
        <taxon>Micromonosporales</taxon>
        <taxon>Micromonosporaceae</taxon>
        <taxon>Plantactinospora</taxon>
    </lineage>
</organism>
<comment type="caution">
    <text evidence="3">The sequence shown here is derived from an EMBL/GenBank/DDBJ whole genome shotgun (WGS) entry which is preliminary data.</text>
</comment>
<dbReference type="EMBL" id="JAZGQL010000028">
    <property type="protein sequence ID" value="MEE6310808.1"/>
    <property type="molecule type" value="Genomic_DNA"/>
</dbReference>
<dbReference type="RefSeq" id="WP_331210830.1">
    <property type="nucleotide sequence ID" value="NZ_JAZGQL010000028.1"/>
</dbReference>
<keyword evidence="4" id="KW-1185">Reference proteome</keyword>
<dbReference type="Pfam" id="PF00441">
    <property type="entry name" value="Acyl-CoA_dh_1"/>
    <property type="match status" value="1"/>
</dbReference>
<protein>
    <submittedName>
        <fullName evidence="3">Acyl-CoA dehydrogenase family protein</fullName>
    </submittedName>
</protein>
<evidence type="ECO:0000313" key="4">
    <source>
        <dbReference type="Proteomes" id="UP001339911"/>
    </source>
</evidence>
<name>A0ABU7SLH2_9ACTN</name>
<dbReference type="InterPro" id="IPR009075">
    <property type="entry name" value="AcylCo_DH/oxidase_C"/>
</dbReference>
<sequence>MTITLTHQLGVTEYPRALDALHRSIRPDEPVPAPTGHVAASVAALPSAEPTPLQRFGLAVTPPPGGADRPPPVPDDVAERFATGLLDLHRAVLRRAFDQALEHLGERTSEGASLLARQLVQAQLADIAMALREDEAMPPQRRCGDGAARWRTHQRLVRIGRTVLYLFGAAGFLLDGPAGELYLAEVTGNLYLHPGAPQPDRPTEDHHA</sequence>
<evidence type="ECO:0000259" key="2">
    <source>
        <dbReference type="Pfam" id="PF00441"/>
    </source>
</evidence>
<dbReference type="Proteomes" id="UP001339911">
    <property type="component" value="Unassembled WGS sequence"/>
</dbReference>
<dbReference type="Gene3D" id="1.20.140.10">
    <property type="entry name" value="Butyryl-CoA Dehydrogenase, subunit A, domain 3"/>
    <property type="match status" value="1"/>
</dbReference>
<dbReference type="SUPFAM" id="SSF47203">
    <property type="entry name" value="Acyl-CoA dehydrogenase C-terminal domain-like"/>
    <property type="match status" value="1"/>
</dbReference>
<gene>
    <name evidence="3" type="ORF">V1634_28600</name>
</gene>
<feature type="domain" description="Acyl-CoA dehydrogenase/oxidase C-terminal" evidence="2">
    <location>
        <begin position="92"/>
        <end position="182"/>
    </location>
</feature>
<dbReference type="InterPro" id="IPR036250">
    <property type="entry name" value="AcylCo_DH-like_C"/>
</dbReference>